<dbReference type="Proteomes" id="UP000095282">
    <property type="component" value="Unplaced"/>
</dbReference>
<dbReference type="WBParaSite" id="Csp11.Scaffold630.g20985.t1">
    <property type="protein sequence ID" value="Csp11.Scaffold630.g20985.t1"/>
    <property type="gene ID" value="Csp11.Scaffold630.g20985"/>
</dbReference>
<organism evidence="1 2">
    <name type="scientific">Caenorhabditis tropicalis</name>
    <dbReference type="NCBI Taxonomy" id="1561998"/>
    <lineage>
        <taxon>Eukaryota</taxon>
        <taxon>Metazoa</taxon>
        <taxon>Ecdysozoa</taxon>
        <taxon>Nematoda</taxon>
        <taxon>Chromadorea</taxon>
        <taxon>Rhabditida</taxon>
        <taxon>Rhabditina</taxon>
        <taxon>Rhabditomorpha</taxon>
        <taxon>Rhabditoidea</taxon>
        <taxon>Rhabditidae</taxon>
        <taxon>Peloderinae</taxon>
        <taxon>Caenorhabditis</taxon>
    </lineage>
</organism>
<name>A0A1I7UZT6_9PELO</name>
<sequence length="152" mass="18023">MASIPPFTPILREKRPIGKYQIQEPRCQFFLKLWMQGSILNNLESMIISTENVYRYPEALAGIERIPWNRNNRAQKFVYRAAFRDFFQKEFDYLDCADAHDIMRNDGKLASIKILSETKAGITRHYFFMFVWNSRFPISEPFQNGEPGLRFL</sequence>
<evidence type="ECO:0000313" key="2">
    <source>
        <dbReference type="WBParaSite" id="Csp11.Scaffold630.g20985.t1"/>
    </source>
</evidence>
<proteinExistence type="predicted"/>
<dbReference type="PANTHER" id="PTHR21503:SF8">
    <property type="entry name" value="F-BOX ASSOCIATED DOMAIN-CONTAINING PROTEIN-RELATED"/>
    <property type="match status" value="1"/>
</dbReference>
<keyword evidence="1" id="KW-1185">Reference proteome</keyword>
<dbReference type="AlphaFoldDB" id="A0A1I7UZT6"/>
<evidence type="ECO:0000313" key="1">
    <source>
        <dbReference type="Proteomes" id="UP000095282"/>
    </source>
</evidence>
<accession>A0A1I7UZT6</accession>
<dbReference type="eggNOG" id="ENOG502TIE4">
    <property type="taxonomic scope" value="Eukaryota"/>
</dbReference>
<protein>
    <submittedName>
        <fullName evidence="2">Uncharacterized protein</fullName>
    </submittedName>
</protein>
<dbReference type="PANTHER" id="PTHR21503">
    <property type="entry name" value="F-BOX-CONTAINING HYPOTHETICAL PROTEIN C.ELEGANS"/>
    <property type="match status" value="1"/>
</dbReference>
<reference evidence="2" key="1">
    <citation type="submission" date="2016-11" db="UniProtKB">
        <authorList>
            <consortium name="WormBaseParasite"/>
        </authorList>
    </citation>
    <scope>IDENTIFICATION</scope>
</reference>